<proteinExistence type="predicted"/>
<dbReference type="Proteomes" id="UP000321635">
    <property type="component" value="Unassembled WGS sequence"/>
</dbReference>
<evidence type="ECO:0000256" key="1">
    <source>
        <dbReference type="ARBA" id="ARBA00023002"/>
    </source>
</evidence>
<feature type="domain" description="D-isomer specific 2-hydroxyacid dehydrogenase NAD-binding" evidence="3">
    <location>
        <begin position="100"/>
        <end position="273"/>
    </location>
</feature>
<organism evidence="4 5">
    <name type="scientific">Acetobacter nitrogenifigens DSM 23921 = NBRC 105050</name>
    <dbReference type="NCBI Taxonomy" id="1120919"/>
    <lineage>
        <taxon>Bacteria</taxon>
        <taxon>Pseudomonadati</taxon>
        <taxon>Pseudomonadota</taxon>
        <taxon>Alphaproteobacteria</taxon>
        <taxon>Acetobacterales</taxon>
        <taxon>Acetobacteraceae</taxon>
        <taxon>Acetobacter</taxon>
    </lineage>
</organism>
<dbReference type="RefSeq" id="WP_026397917.1">
    <property type="nucleotide sequence ID" value="NZ_AUBI01000006.1"/>
</dbReference>
<dbReference type="Gene3D" id="3.40.50.720">
    <property type="entry name" value="NAD(P)-binding Rossmann-like Domain"/>
    <property type="match status" value="2"/>
</dbReference>
<evidence type="ECO:0000313" key="4">
    <source>
        <dbReference type="EMBL" id="GEN59417.1"/>
    </source>
</evidence>
<evidence type="ECO:0000259" key="3">
    <source>
        <dbReference type="Pfam" id="PF02826"/>
    </source>
</evidence>
<dbReference type="Pfam" id="PF02826">
    <property type="entry name" value="2-Hacid_dh_C"/>
    <property type="match status" value="1"/>
</dbReference>
<dbReference type="GO" id="GO:0051287">
    <property type="term" value="F:NAD binding"/>
    <property type="evidence" value="ECO:0007669"/>
    <property type="project" value="InterPro"/>
</dbReference>
<dbReference type="InterPro" id="IPR036291">
    <property type="entry name" value="NAD(P)-bd_dom_sf"/>
</dbReference>
<sequence>MSFVLKAFQDRENTWRELFHEQMPEMEFHNWPEYGDPEQVEYVALWKPEADLATRFPNLKLVFSLGAGVDQFDLSTLPDHVGLVRMIEPGLTQGMIEYVVAFVLSAHRDLPLYAQQQRGQVWRTWPERQAAQTRVGIMGLGTLGVPCAQAIANLGFPTLGWNRSPRDIDGVQVFHGADTLDAFLAQTDILVCLLPLTDETRGMFNRTLFAKLPAGATLINAGRGPQVVGEDLIEALDSGHLKWAILDVTDPEPLPESDPLWDHPQVVITPHIASNTRPDTGVASIIANIRRHRSGQPPEGLVDRSKRY</sequence>
<evidence type="ECO:0000256" key="2">
    <source>
        <dbReference type="ARBA" id="ARBA00023027"/>
    </source>
</evidence>
<name>A0A511X8Z5_9PROT</name>
<accession>A0A511X8Z5</accession>
<protein>
    <submittedName>
        <fullName evidence="4">Glyoxylate/hydroxypyruvate reductase A</fullName>
    </submittedName>
</protein>
<dbReference type="GO" id="GO:0016491">
    <property type="term" value="F:oxidoreductase activity"/>
    <property type="evidence" value="ECO:0007669"/>
    <property type="project" value="UniProtKB-KW"/>
</dbReference>
<dbReference type="EMBL" id="BJYF01000006">
    <property type="protein sequence ID" value="GEN59417.1"/>
    <property type="molecule type" value="Genomic_DNA"/>
</dbReference>
<dbReference type="OrthoDB" id="9787219at2"/>
<dbReference type="PANTHER" id="PTHR43333:SF1">
    <property type="entry name" value="D-ISOMER SPECIFIC 2-HYDROXYACID DEHYDROGENASE NAD-BINDING DOMAIN-CONTAINING PROTEIN"/>
    <property type="match status" value="1"/>
</dbReference>
<dbReference type="AlphaFoldDB" id="A0A511X8Z5"/>
<keyword evidence="1" id="KW-0560">Oxidoreductase</keyword>
<gene>
    <name evidence="4" type="ORF">ANI02nite_13010</name>
</gene>
<evidence type="ECO:0000313" key="5">
    <source>
        <dbReference type="Proteomes" id="UP000321635"/>
    </source>
</evidence>
<keyword evidence="4" id="KW-0670">Pyruvate</keyword>
<comment type="caution">
    <text evidence="4">The sequence shown here is derived from an EMBL/GenBank/DDBJ whole genome shotgun (WGS) entry which is preliminary data.</text>
</comment>
<dbReference type="InterPro" id="IPR006140">
    <property type="entry name" value="D-isomer_DH_NAD-bd"/>
</dbReference>
<keyword evidence="5" id="KW-1185">Reference proteome</keyword>
<dbReference type="STRING" id="1120919.GCA_000429165_01968"/>
<dbReference type="SUPFAM" id="SSF51735">
    <property type="entry name" value="NAD(P)-binding Rossmann-fold domains"/>
    <property type="match status" value="1"/>
</dbReference>
<dbReference type="CDD" id="cd12164">
    <property type="entry name" value="GDH_like_2"/>
    <property type="match status" value="1"/>
</dbReference>
<dbReference type="PANTHER" id="PTHR43333">
    <property type="entry name" value="2-HACID_DH_C DOMAIN-CONTAINING PROTEIN"/>
    <property type="match status" value="1"/>
</dbReference>
<keyword evidence="2" id="KW-0520">NAD</keyword>
<reference evidence="4 5" key="1">
    <citation type="submission" date="2019-07" db="EMBL/GenBank/DDBJ databases">
        <title>Whole genome shotgun sequence of Acetobacter nitrogenifigens NBRC 105050.</title>
        <authorList>
            <person name="Hosoyama A."/>
            <person name="Uohara A."/>
            <person name="Ohji S."/>
            <person name="Ichikawa N."/>
        </authorList>
    </citation>
    <scope>NUCLEOTIDE SEQUENCE [LARGE SCALE GENOMIC DNA]</scope>
    <source>
        <strain evidence="4 5">NBRC 105050</strain>
    </source>
</reference>
<dbReference type="SUPFAM" id="SSF52283">
    <property type="entry name" value="Formate/glycerate dehydrogenase catalytic domain-like"/>
    <property type="match status" value="1"/>
</dbReference>